<dbReference type="SUPFAM" id="SSF55729">
    <property type="entry name" value="Acyl-CoA N-acyltransferases (Nat)"/>
    <property type="match status" value="1"/>
</dbReference>
<protein>
    <submittedName>
        <fullName evidence="13">Uncharacterized protein</fullName>
    </submittedName>
</protein>
<evidence type="ECO:0000256" key="10">
    <source>
        <dbReference type="SAM" id="MobiDB-lite"/>
    </source>
</evidence>
<dbReference type="OrthoDB" id="428854at2759"/>
<dbReference type="Pfam" id="PF13878">
    <property type="entry name" value="zf-C2H2_3"/>
    <property type="match status" value="1"/>
</dbReference>
<dbReference type="PANTHER" id="PTHR45884:SF2">
    <property type="entry name" value="N-ACETYLTRANSFERASE ECO"/>
    <property type="match status" value="1"/>
</dbReference>
<dbReference type="InParanoid" id="A0A2P6NZ65"/>
<evidence type="ECO:0000256" key="6">
    <source>
        <dbReference type="ARBA" id="ARBA00022833"/>
    </source>
</evidence>
<name>A0A2P6NZ65_9EUKA</name>
<evidence type="ECO:0000256" key="9">
    <source>
        <dbReference type="ARBA" id="ARBA00023315"/>
    </source>
</evidence>
<feature type="domain" description="N-acetyltransferase ESCO acetyl-transferase" evidence="12">
    <location>
        <begin position="326"/>
        <end position="385"/>
    </location>
</feature>
<comment type="caution">
    <text evidence="13">The sequence shown here is derived from an EMBL/GenBank/DDBJ whole genome shotgun (WGS) entry which is preliminary data.</text>
</comment>
<organism evidence="13 14">
    <name type="scientific">Planoprotostelium fungivorum</name>
    <dbReference type="NCBI Taxonomy" id="1890364"/>
    <lineage>
        <taxon>Eukaryota</taxon>
        <taxon>Amoebozoa</taxon>
        <taxon>Evosea</taxon>
        <taxon>Variosea</taxon>
        <taxon>Cavosteliida</taxon>
        <taxon>Cavosteliaceae</taxon>
        <taxon>Planoprotostelium</taxon>
    </lineage>
</organism>
<proteinExistence type="inferred from homology"/>
<keyword evidence="4" id="KW-0479">Metal-binding</keyword>
<sequence length="486" mass="54189">MKQQSLTSFFSGRPISKPTSSPKKPDIKSPPKSVVKASPRDVSPPTLSPSTFTKIPTTSSTRHTDPLDDIFGGESIVPSPDEYVNDAAVEEVPLSEEAPIENVSPAVDHSVPTTPTTPKKKIMTFSKRRPFVDQEAAVASMNTSVEFVSEVEDVKWSDRLCTPSPKKKAKTQSQPPNTPRMEQSFLDFGQKNFGAPTVCATCSMRYQAGVEDDEELHKTFHRRFLDSSSDIIEFNGWKDEEIIRNFEDGSRLIRINTTDAKMQSAKMKQLDQVVTRQVGGPIDCDGHPQQLYLYVSSNKKIIGCVCARVISEARRKTQDGHGKAEPAEVCVTRVWVQKSKRRQKIATQMMDAMKSTIIYGKNVEKDRIAYLQTTQEGDAFAQNHNRHEPHTIPPALINHDLLLDISENTPSSYDSSRDQDSAEIINRHLPSGLTSPLALFHFEIKRHANVSTATPTTPSNGSDHKVAQALLLEDDHRLSSLIERRE</sequence>
<evidence type="ECO:0000313" key="13">
    <source>
        <dbReference type="EMBL" id="PRP89256.1"/>
    </source>
</evidence>
<dbReference type="GO" id="GO:0000785">
    <property type="term" value="C:chromatin"/>
    <property type="evidence" value="ECO:0007669"/>
    <property type="project" value="TreeGrafter"/>
</dbReference>
<keyword evidence="8" id="KW-0131">Cell cycle</keyword>
<dbReference type="STRING" id="1890364.A0A2P6NZ65"/>
<comment type="subcellular location">
    <subcellularLocation>
        <location evidence="1">Nucleus</location>
    </subcellularLocation>
</comment>
<feature type="region of interest" description="Disordered" evidence="10">
    <location>
        <begin position="1"/>
        <end position="79"/>
    </location>
</feature>
<dbReference type="GO" id="GO:0007064">
    <property type="term" value="P:mitotic sister chromatid cohesion"/>
    <property type="evidence" value="ECO:0007669"/>
    <property type="project" value="TreeGrafter"/>
</dbReference>
<dbReference type="InterPro" id="IPR028005">
    <property type="entry name" value="AcTrfase_ESCO_Znf_dom"/>
</dbReference>
<dbReference type="GO" id="GO:0005634">
    <property type="term" value="C:nucleus"/>
    <property type="evidence" value="ECO:0007669"/>
    <property type="project" value="UniProtKB-SubCell"/>
</dbReference>
<evidence type="ECO:0000256" key="7">
    <source>
        <dbReference type="ARBA" id="ARBA00023242"/>
    </source>
</evidence>
<dbReference type="Gene3D" id="3.40.630.30">
    <property type="match status" value="1"/>
</dbReference>
<feature type="compositionally biased region" description="Polar residues" evidence="10">
    <location>
        <begin position="48"/>
        <end position="61"/>
    </location>
</feature>
<evidence type="ECO:0000259" key="11">
    <source>
        <dbReference type="Pfam" id="PF13878"/>
    </source>
</evidence>
<dbReference type="InterPro" id="IPR028009">
    <property type="entry name" value="ESCO_Acetyltransf_dom"/>
</dbReference>
<keyword evidence="7" id="KW-0539">Nucleus</keyword>
<keyword evidence="9" id="KW-0012">Acyltransferase</keyword>
<keyword evidence="3" id="KW-0808">Transferase</keyword>
<evidence type="ECO:0000256" key="4">
    <source>
        <dbReference type="ARBA" id="ARBA00022723"/>
    </source>
</evidence>
<dbReference type="PANTHER" id="PTHR45884">
    <property type="entry name" value="N-ACETYLTRANSFERASE ECO"/>
    <property type="match status" value="1"/>
</dbReference>
<dbReference type="Pfam" id="PF13880">
    <property type="entry name" value="Acetyltransf_13"/>
    <property type="match status" value="1"/>
</dbReference>
<dbReference type="InterPro" id="IPR016181">
    <property type="entry name" value="Acyl_CoA_acyltransferase"/>
</dbReference>
<evidence type="ECO:0000256" key="1">
    <source>
        <dbReference type="ARBA" id="ARBA00004123"/>
    </source>
</evidence>
<keyword evidence="6" id="KW-0862">Zinc</keyword>
<evidence type="ECO:0000256" key="5">
    <source>
        <dbReference type="ARBA" id="ARBA00022771"/>
    </source>
</evidence>
<feature type="compositionally biased region" description="Polar residues" evidence="10">
    <location>
        <begin position="1"/>
        <end position="10"/>
    </location>
</feature>
<dbReference type="GO" id="GO:0008270">
    <property type="term" value="F:zinc ion binding"/>
    <property type="evidence" value="ECO:0007669"/>
    <property type="project" value="UniProtKB-KW"/>
</dbReference>
<evidence type="ECO:0000256" key="8">
    <source>
        <dbReference type="ARBA" id="ARBA00023306"/>
    </source>
</evidence>
<comment type="similarity">
    <text evidence="2">Belongs to the acetyltransferase family. ECO subfamily.</text>
</comment>
<keyword evidence="5" id="KW-0863">Zinc-finger</keyword>
<evidence type="ECO:0000313" key="14">
    <source>
        <dbReference type="Proteomes" id="UP000241769"/>
    </source>
</evidence>
<evidence type="ECO:0000259" key="12">
    <source>
        <dbReference type="Pfam" id="PF13880"/>
    </source>
</evidence>
<reference evidence="13 14" key="1">
    <citation type="journal article" date="2018" name="Genome Biol. Evol.">
        <title>Multiple Roots of Fruiting Body Formation in Amoebozoa.</title>
        <authorList>
            <person name="Hillmann F."/>
            <person name="Forbes G."/>
            <person name="Novohradska S."/>
            <person name="Ferling I."/>
            <person name="Riege K."/>
            <person name="Groth M."/>
            <person name="Westermann M."/>
            <person name="Marz M."/>
            <person name="Spaller T."/>
            <person name="Winckler T."/>
            <person name="Schaap P."/>
            <person name="Glockner G."/>
        </authorList>
    </citation>
    <scope>NUCLEOTIDE SEQUENCE [LARGE SCALE GENOMIC DNA]</scope>
    <source>
        <strain evidence="13 14">Jena</strain>
    </source>
</reference>
<feature type="domain" description="N-acetyltransferase ESCO zinc-finger" evidence="11">
    <location>
        <begin position="183"/>
        <end position="223"/>
    </location>
</feature>
<evidence type="ECO:0000256" key="2">
    <source>
        <dbReference type="ARBA" id="ARBA00005816"/>
    </source>
</evidence>
<dbReference type="AlphaFoldDB" id="A0A2P6NZ65"/>
<dbReference type="GO" id="GO:0061733">
    <property type="term" value="F:protein-lysine-acetyltransferase activity"/>
    <property type="evidence" value="ECO:0007669"/>
    <property type="project" value="TreeGrafter"/>
</dbReference>
<gene>
    <name evidence="13" type="ORF">PROFUN_02130</name>
</gene>
<evidence type="ECO:0000256" key="3">
    <source>
        <dbReference type="ARBA" id="ARBA00022679"/>
    </source>
</evidence>
<keyword evidence="14" id="KW-1185">Reference proteome</keyword>
<accession>A0A2P6NZ65</accession>
<feature type="region of interest" description="Disordered" evidence="10">
    <location>
        <begin position="160"/>
        <end position="179"/>
    </location>
</feature>
<dbReference type="Proteomes" id="UP000241769">
    <property type="component" value="Unassembled WGS sequence"/>
</dbReference>
<dbReference type="EMBL" id="MDYQ01000004">
    <property type="protein sequence ID" value="PRP89256.1"/>
    <property type="molecule type" value="Genomic_DNA"/>
</dbReference>